<reference evidence="3 4" key="1">
    <citation type="submission" date="2024-10" db="EMBL/GenBank/DDBJ databases">
        <title>The Natural Products Discovery Center: Release of the First 8490 Sequenced Strains for Exploring Actinobacteria Biosynthetic Diversity.</title>
        <authorList>
            <person name="Kalkreuter E."/>
            <person name="Kautsar S.A."/>
            <person name="Yang D."/>
            <person name="Bader C.D."/>
            <person name="Teijaro C.N."/>
            <person name="Fluegel L."/>
            <person name="Davis C.M."/>
            <person name="Simpson J.R."/>
            <person name="Lauterbach L."/>
            <person name="Steele A.D."/>
            <person name="Gui C."/>
            <person name="Meng S."/>
            <person name="Li G."/>
            <person name="Viehrig K."/>
            <person name="Ye F."/>
            <person name="Su P."/>
            <person name="Kiefer A.F."/>
            <person name="Nichols A."/>
            <person name="Cepeda A.J."/>
            <person name="Yan W."/>
            <person name="Fan B."/>
            <person name="Jiang Y."/>
            <person name="Adhikari A."/>
            <person name="Zheng C.-J."/>
            <person name="Schuster L."/>
            <person name="Cowan T.M."/>
            <person name="Smanski M.J."/>
            <person name="Chevrette M.G."/>
            <person name="De Carvalho L.P.S."/>
            <person name="Shen B."/>
        </authorList>
    </citation>
    <scope>NUCLEOTIDE SEQUENCE [LARGE SCALE GENOMIC DNA]</scope>
    <source>
        <strain evidence="3 4">NPDC049639</strain>
    </source>
</reference>
<feature type="domain" description="Fatty acid desaturase" evidence="2">
    <location>
        <begin position="86"/>
        <end position="352"/>
    </location>
</feature>
<keyword evidence="1" id="KW-0812">Transmembrane</keyword>
<protein>
    <submittedName>
        <fullName evidence="3">Fatty acid desaturase family protein</fullName>
    </submittedName>
</protein>
<dbReference type="CDD" id="cd03506">
    <property type="entry name" value="Delta6-FADS-like"/>
    <property type="match status" value="1"/>
</dbReference>
<organism evidence="3 4">
    <name type="scientific">Spongisporangium articulatum</name>
    <dbReference type="NCBI Taxonomy" id="3362603"/>
    <lineage>
        <taxon>Bacteria</taxon>
        <taxon>Bacillati</taxon>
        <taxon>Actinomycetota</taxon>
        <taxon>Actinomycetes</taxon>
        <taxon>Kineosporiales</taxon>
        <taxon>Kineosporiaceae</taxon>
        <taxon>Spongisporangium</taxon>
    </lineage>
</organism>
<evidence type="ECO:0000313" key="3">
    <source>
        <dbReference type="EMBL" id="MFI7586895.1"/>
    </source>
</evidence>
<gene>
    <name evidence="3" type="ORF">ACIB24_07450</name>
</gene>
<evidence type="ECO:0000313" key="4">
    <source>
        <dbReference type="Proteomes" id="UP001612915"/>
    </source>
</evidence>
<dbReference type="InterPro" id="IPR012171">
    <property type="entry name" value="Fatty_acid_desaturase"/>
</dbReference>
<dbReference type="InterPro" id="IPR005804">
    <property type="entry name" value="FA_desaturase_dom"/>
</dbReference>
<evidence type="ECO:0000259" key="2">
    <source>
        <dbReference type="Pfam" id="PF00487"/>
    </source>
</evidence>
<proteinExistence type="predicted"/>
<keyword evidence="1" id="KW-0472">Membrane</keyword>
<dbReference type="PANTHER" id="PTHR19353:SF19">
    <property type="entry name" value="DELTA(5) FATTY ACID DESATURASE C-RELATED"/>
    <property type="match status" value="1"/>
</dbReference>
<dbReference type="Pfam" id="PF00487">
    <property type="entry name" value="FA_desaturase"/>
    <property type="match status" value="1"/>
</dbReference>
<feature type="transmembrane region" description="Helical" evidence="1">
    <location>
        <begin position="77"/>
        <end position="100"/>
    </location>
</feature>
<comment type="caution">
    <text evidence="3">The sequence shown here is derived from an EMBL/GenBank/DDBJ whole genome shotgun (WGS) entry which is preliminary data.</text>
</comment>
<dbReference type="RefSeq" id="WP_398277499.1">
    <property type="nucleotide sequence ID" value="NZ_JBITLV010000002.1"/>
</dbReference>
<sequence length="378" mass="42796">MTAQPLTPGAPAVAGRDLDAGVYHLERSLSAAEVEAFGREIDALRHRHQADLGAEDAAYIRRVLKIRRWLEIGGRGLFFVGFLPPAWVAGVLALGAAKIIDNMEIGHNVMHGQYDWMRDPTLNSRTFEWDNVCPSAQWKYTHNVVHHTYTNVLRKDRDLGYAVIRVTDEQRWRPYYLGNPLYALVLGSMFEWGVALHALELDNTHAGRRTWEENRPLLRQTRRKAARQVLKDYILFPALTGPLFVSTALGNLAANGVRNVWAFAVIACGHFPDGSVVFRAEDVEGETRAAWYVRQIVSSSNISGGRLMHLMTGNLSLHVEHHLFPDLPARRYRMLSAELQEICARYGVPYKTGPMWRQVASVSKHLVRLALPPRRRHS</sequence>
<name>A0ABW8AKI9_9ACTN</name>
<evidence type="ECO:0000256" key="1">
    <source>
        <dbReference type="SAM" id="Phobius"/>
    </source>
</evidence>
<dbReference type="PANTHER" id="PTHR19353">
    <property type="entry name" value="FATTY ACID DESATURASE 2"/>
    <property type="match status" value="1"/>
</dbReference>
<dbReference type="EMBL" id="JBITLV010000002">
    <property type="protein sequence ID" value="MFI7586895.1"/>
    <property type="molecule type" value="Genomic_DNA"/>
</dbReference>
<dbReference type="Proteomes" id="UP001612915">
    <property type="component" value="Unassembled WGS sequence"/>
</dbReference>
<accession>A0ABW8AKI9</accession>
<keyword evidence="4" id="KW-1185">Reference proteome</keyword>
<keyword evidence="1" id="KW-1133">Transmembrane helix</keyword>